<evidence type="ECO:0000313" key="6">
    <source>
        <dbReference type="Proteomes" id="UP000316008"/>
    </source>
</evidence>
<comment type="caution">
    <text evidence="5">The sequence shown here is derived from an EMBL/GenBank/DDBJ whole genome shotgun (WGS) entry which is preliminary data.</text>
</comment>
<gene>
    <name evidence="5" type="ORF">FO442_02720</name>
</gene>
<evidence type="ECO:0000259" key="4">
    <source>
        <dbReference type="Pfam" id="PF00930"/>
    </source>
</evidence>
<dbReference type="SUPFAM" id="SSF82171">
    <property type="entry name" value="DPP6 N-terminal domain-like"/>
    <property type="match status" value="1"/>
</dbReference>
<reference evidence="5 6" key="1">
    <citation type="submission" date="2019-07" db="EMBL/GenBank/DDBJ databases">
        <authorList>
            <person name="Huq M.A."/>
        </authorList>
    </citation>
    <scope>NUCLEOTIDE SEQUENCE [LARGE SCALE GENOMIC DNA]</scope>
    <source>
        <strain evidence="5 6">MAH-3</strain>
    </source>
</reference>
<dbReference type="InterPro" id="IPR029058">
    <property type="entry name" value="AB_hydrolase_fold"/>
</dbReference>
<protein>
    <submittedName>
        <fullName evidence="5">Prolyl oligopeptidase family serine peptidase</fullName>
    </submittedName>
</protein>
<dbReference type="InterPro" id="IPR002471">
    <property type="entry name" value="Pept_S9_AS"/>
</dbReference>
<organism evidence="5 6">
    <name type="scientific">Fluviicola chungangensis</name>
    <dbReference type="NCBI Taxonomy" id="2597671"/>
    <lineage>
        <taxon>Bacteria</taxon>
        <taxon>Pseudomonadati</taxon>
        <taxon>Bacteroidota</taxon>
        <taxon>Flavobacteriia</taxon>
        <taxon>Flavobacteriales</taxon>
        <taxon>Crocinitomicaceae</taxon>
        <taxon>Fluviicola</taxon>
    </lineage>
</organism>
<evidence type="ECO:0000256" key="1">
    <source>
        <dbReference type="ARBA" id="ARBA00022670"/>
    </source>
</evidence>
<keyword evidence="2" id="KW-0378">Hydrolase</keyword>
<dbReference type="Proteomes" id="UP000316008">
    <property type="component" value="Unassembled WGS sequence"/>
</dbReference>
<dbReference type="GO" id="GO:0006508">
    <property type="term" value="P:proteolysis"/>
    <property type="evidence" value="ECO:0007669"/>
    <property type="project" value="UniProtKB-KW"/>
</dbReference>
<keyword evidence="6" id="KW-1185">Reference proteome</keyword>
<dbReference type="InterPro" id="IPR001375">
    <property type="entry name" value="Peptidase_S9_cat"/>
</dbReference>
<dbReference type="PANTHER" id="PTHR11731">
    <property type="entry name" value="PROTEASE FAMILY S9B,C DIPEPTIDYL-PEPTIDASE IV-RELATED"/>
    <property type="match status" value="1"/>
</dbReference>
<dbReference type="Gene3D" id="3.40.50.1820">
    <property type="entry name" value="alpha/beta hydrolase"/>
    <property type="match status" value="1"/>
</dbReference>
<dbReference type="GO" id="GO:0008239">
    <property type="term" value="F:dipeptidyl-peptidase activity"/>
    <property type="evidence" value="ECO:0007669"/>
    <property type="project" value="TreeGrafter"/>
</dbReference>
<evidence type="ECO:0000256" key="2">
    <source>
        <dbReference type="ARBA" id="ARBA00022801"/>
    </source>
</evidence>
<feature type="domain" description="Dipeptidylpeptidase IV N-terminal" evidence="4">
    <location>
        <begin position="227"/>
        <end position="492"/>
    </location>
</feature>
<evidence type="ECO:0000313" key="5">
    <source>
        <dbReference type="EMBL" id="TSJ48064.1"/>
    </source>
</evidence>
<dbReference type="Pfam" id="PF00930">
    <property type="entry name" value="DPPIV_N"/>
    <property type="match status" value="1"/>
</dbReference>
<dbReference type="InterPro" id="IPR050278">
    <property type="entry name" value="Serine_Prot_S9B/DPPIV"/>
</dbReference>
<dbReference type="Pfam" id="PF00326">
    <property type="entry name" value="Peptidase_S9"/>
    <property type="match status" value="1"/>
</dbReference>
<feature type="domain" description="Peptidase S9 prolyl oligopeptidase catalytic" evidence="3">
    <location>
        <begin position="579"/>
        <end position="775"/>
    </location>
</feature>
<dbReference type="SUPFAM" id="SSF53474">
    <property type="entry name" value="alpha/beta-Hydrolases"/>
    <property type="match status" value="1"/>
</dbReference>
<sequence length="775" mass="89196">MSNKLLFGLISLLFIHQGFAQTIRLEEIMKGEEFVGFSPQNIHWAMDNESVTFDWNPNGELGRSLYAYQLKQKRTLKVPVVDNRFFWTPTLDNHVHLSDNHYFNDNGDLARYHSKSKSKTTIYSGKEPIGAVFRNNNSPFIYFMLENNLFCYNETVGSIVQITNFIQGSQPAEKADTSFLYQQQRELFSFIKLQDEKKQWNEKQPKRPVPTGIYYSKNEYVSRVNVSADGNYVSFVLVMDSDEPTTNYESYITGDGFTHSRQARPKVNDKEPNTRMGIFDTRKDTVYFVNASSLKDIRKKPAYLADYGITGSYSKDRDICFHQAIMNPAENTALVDIRSYDNKDRWICSVDLATGYLNELEHQHDEAWIGGPGISEWNEEEGTLFWINTGDFVFQSEASGYSHLYSMNASTRTKRALTDGNWEVRDPFLSNDKKTIYFVGNKVHPGVRNGYKLDLVSGKITPLFEGNFGIEWSLSPDEKTWAIRYSTSTQPWELCIVPNTTGQKLVPVTKSTLPGFEQLILRAPEIIQIPSSDGKQIYSRKYTPEKSNGAAVLFVHGAGYLQNAHYYWSYYQREMLFHQLLISKGYTVLDLDYRASEGYGRDWRTGIYRNMGNRDLSDYVDAKNYLVKNHAIDSNRVGIYGGSYGGFITLMALLKTPDTFHCGAALRSVTDWAHYNHEYTSNILNYPSTDPKAYKRSSPIYFAENLKNPLLMLHGMVDDNVQFQDIVRLNQRFIELGKTNFQLSIFPTEAHGFTFTPAWIDEYRRILELFETHLN</sequence>
<dbReference type="EMBL" id="VLPL01000001">
    <property type="protein sequence ID" value="TSJ48064.1"/>
    <property type="molecule type" value="Genomic_DNA"/>
</dbReference>
<dbReference type="PROSITE" id="PS00708">
    <property type="entry name" value="PRO_ENDOPEP_SER"/>
    <property type="match status" value="1"/>
</dbReference>
<dbReference type="GO" id="GO:0004252">
    <property type="term" value="F:serine-type endopeptidase activity"/>
    <property type="evidence" value="ECO:0007669"/>
    <property type="project" value="InterPro"/>
</dbReference>
<dbReference type="InterPro" id="IPR002469">
    <property type="entry name" value="Peptidase_S9B_N"/>
</dbReference>
<dbReference type="RefSeq" id="WP_144331599.1">
    <property type="nucleotide sequence ID" value="NZ_VLPL01000001.1"/>
</dbReference>
<dbReference type="OrthoDB" id="9812921at2"/>
<evidence type="ECO:0000259" key="3">
    <source>
        <dbReference type="Pfam" id="PF00326"/>
    </source>
</evidence>
<dbReference type="PANTHER" id="PTHR11731:SF193">
    <property type="entry name" value="DIPEPTIDYL PEPTIDASE 9"/>
    <property type="match status" value="1"/>
</dbReference>
<accession>A0A556N7A0</accession>
<name>A0A556N7A0_9FLAO</name>
<proteinExistence type="predicted"/>
<dbReference type="AlphaFoldDB" id="A0A556N7A0"/>
<keyword evidence="1" id="KW-0645">Protease</keyword>
<dbReference type="Gene3D" id="2.140.10.30">
    <property type="entry name" value="Dipeptidylpeptidase IV, N-terminal domain"/>
    <property type="match status" value="1"/>
</dbReference>